<dbReference type="Proteomes" id="UP001295684">
    <property type="component" value="Unassembled WGS sequence"/>
</dbReference>
<name>A0AAD1U658_EUPCR</name>
<proteinExistence type="predicted"/>
<accession>A0AAD1U658</accession>
<protein>
    <submittedName>
        <fullName evidence="2">Uncharacterized protein</fullName>
    </submittedName>
</protein>
<feature type="compositionally biased region" description="Polar residues" evidence="1">
    <location>
        <begin position="386"/>
        <end position="399"/>
    </location>
</feature>
<dbReference type="AlphaFoldDB" id="A0AAD1U658"/>
<evidence type="ECO:0000313" key="3">
    <source>
        <dbReference type="Proteomes" id="UP001295684"/>
    </source>
</evidence>
<comment type="caution">
    <text evidence="2">The sequence shown here is derived from an EMBL/GenBank/DDBJ whole genome shotgun (WGS) entry which is preliminary data.</text>
</comment>
<sequence>MNSSNPKIPLKGILRAKEVNNNFKSKKVIIQEIRDINKPILGQLNCFFQDDFSPNQLSPSTAMNSRRYNSVSYHPEKKETNPGEPLFPYPPLIYCEKKNDVSKWHYIAQEANITNNMTGKGHNLKEMLKLRKEEHDKHQRLLYAFTTHKKFSDVLKMGQLEFYKKNSKSPKRGTKAGYRNTRTSRFSSMNIYESNEGFKQGDSSKKISNEFFIKVGDTSPQNAQSVKRESKKLIEICEISDKLTPNKASMSLNKFTNKFYTNKDVQKRHKLNSIIKFIKNEKEIKREQKVMDFFNLNKKQKKSNFQTRRMSQPQTRLSTTASCTTHVTKNMCPKLRLNLNSKLNRCFNIHCKEITKVDRMKKEYSQTQTIQNSPSNKRDSFERRLSQSNRSDIANYNPSAFDNSSAKNSKFREISFPKNKTQIMTDYKDEKILKETCAPGIRKLTQFYDNFQDIRNQLRSCRKLRWRKSSSIC</sequence>
<evidence type="ECO:0000256" key="1">
    <source>
        <dbReference type="SAM" id="MobiDB-lite"/>
    </source>
</evidence>
<evidence type="ECO:0000313" key="2">
    <source>
        <dbReference type="EMBL" id="CAI2360879.1"/>
    </source>
</evidence>
<feature type="compositionally biased region" description="Polar residues" evidence="1">
    <location>
        <begin position="365"/>
        <end position="375"/>
    </location>
</feature>
<keyword evidence="3" id="KW-1185">Reference proteome</keyword>
<reference evidence="2" key="1">
    <citation type="submission" date="2023-07" db="EMBL/GenBank/DDBJ databases">
        <authorList>
            <consortium name="AG Swart"/>
            <person name="Singh M."/>
            <person name="Singh A."/>
            <person name="Seah K."/>
            <person name="Emmerich C."/>
        </authorList>
    </citation>
    <scope>NUCLEOTIDE SEQUENCE</scope>
    <source>
        <strain evidence="2">DP1</strain>
    </source>
</reference>
<feature type="compositionally biased region" description="Basic and acidic residues" evidence="1">
    <location>
        <begin position="376"/>
        <end position="385"/>
    </location>
</feature>
<feature type="region of interest" description="Disordered" evidence="1">
    <location>
        <begin position="362"/>
        <end position="399"/>
    </location>
</feature>
<organism evidence="2 3">
    <name type="scientific">Euplotes crassus</name>
    <dbReference type="NCBI Taxonomy" id="5936"/>
    <lineage>
        <taxon>Eukaryota</taxon>
        <taxon>Sar</taxon>
        <taxon>Alveolata</taxon>
        <taxon>Ciliophora</taxon>
        <taxon>Intramacronucleata</taxon>
        <taxon>Spirotrichea</taxon>
        <taxon>Hypotrichia</taxon>
        <taxon>Euplotida</taxon>
        <taxon>Euplotidae</taxon>
        <taxon>Moneuplotes</taxon>
    </lineage>
</organism>
<gene>
    <name evidence="2" type="ORF">ECRASSUSDP1_LOCUS2186</name>
</gene>
<dbReference type="EMBL" id="CAMPGE010002073">
    <property type="protein sequence ID" value="CAI2360879.1"/>
    <property type="molecule type" value="Genomic_DNA"/>
</dbReference>